<reference evidence="12 13" key="3">
    <citation type="journal article" date="2017" name="G3 (Bethesda)">
        <title>Comparative analysis highlights variable genome content of wheat rusts and divergence of the mating loci.</title>
        <authorList>
            <person name="Cuomo C.A."/>
            <person name="Bakkeren G."/>
            <person name="Khalil H.B."/>
            <person name="Panwar V."/>
            <person name="Joly D."/>
            <person name="Linning R."/>
            <person name="Sakthikumar S."/>
            <person name="Song X."/>
            <person name="Adiconis X."/>
            <person name="Fan L."/>
            <person name="Goldberg J.M."/>
            <person name="Levin J.Z."/>
            <person name="Young S."/>
            <person name="Zeng Q."/>
            <person name="Anikster Y."/>
            <person name="Bruce M."/>
            <person name="Wang M."/>
            <person name="Yin C."/>
            <person name="McCallum B."/>
            <person name="Szabo L.J."/>
            <person name="Hulbert S."/>
            <person name="Chen X."/>
            <person name="Fellers J.P."/>
        </authorList>
    </citation>
    <scope>NUCLEOTIDE SEQUENCE</scope>
    <source>
        <strain evidence="12">isolate 1-1 / race 1 (BBBD)</strain>
        <strain evidence="13">Isolate 1-1 / race 1 (BBBD)</strain>
    </source>
</reference>
<dbReference type="InterPro" id="IPR045175">
    <property type="entry name" value="M28_fam"/>
</dbReference>
<evidence type="ECO:0000313" key="13">
    <source>
        <dbReference type="Proteomes" id="UP000005240"/>
    </source>
</evidence>
<dbReference type="PANTHER" id="PTHR12147:SF26">
    <property type="entry name" value="PEPTIDASE M28 DOMAIN-CONTAINING PROTEIN"/>
    <property type="match status" value="1"/>
</dbReference>
<evidence type="ECO:0000256" key="3">
    <source>
        <dbReference type="ARBA" id="ARBA00022670"/>
    </source>
</evidence>
<dbReference type="SUPFAM" id="SSF53187">
    <property type="entry name" value="Zn-dependent exopeptidases"/>
    <property type="match status" value="1"/>
</dbReference>
<evidence type="ECO:0000256" key="4">
    <source>
        <dbReference type="ARBA" id="ARBA00022723"/>
    </source>
</evidence>
<feature type="domain" description="Peptidase M28" evidence="10">
    <location>
        <begin position="322"/>
        <end position="441"/>
    </location>
</feature>
<proteinExistence type="inferred from homology"/>
<evidence type="ECO:0000313" key="12">
    <source>
        <dbReference type="EnsemblFungi" id="PTTG_00157-t43_2-p1"/>
    </source>
</evidence>
<keyword evidence="4 7" id="KW-0479">Metal-binding</keyword>
<evidence type="ECO:0000256" key="1">
    <source>
        <dbReference type="ARBA" id="ARBA00001947"/>
    </source>
</evidence>
<comment type="similarity">
    <text evidence="2">Belongs to the peptidase M28 family. M28B subfamily.</text>
</comment>
<feature type="chain" id="PRO_5008110442" description="Peptide hydrolase" evidence="9">
    <location>
        <begin position="38"/>
        <end position="513"/>
    </location>
</feature>
<evidence type="ECO:0000256" key="8">
    <source>
        <dbReference type="SAM" id="MobiDB-lite"/>
    </source>
</evidence>
<accession>A0A180GYJ3</accession>
<keyword evidence="6 7" id="KW-0862">Zinc</keyword>
<dbReference type="OrthoDB" id="10013407at2759"/>
<keyword evidence="3 7" id="KW-0645">Protease</keyword>
<comment type="cofactor">
    <cofactor evidence="1">
        <name>Zn(2+)</name>
        <dbReference type="ChEBI" id="CHEBI:29105"/>
    </cofactor>
</comment>
<reference evidence="12" key="4">
    <citation type="submission" date="2025-05" db="UniProtKB">
        <authorList>
            <consortium name="EnsemblFungi"/>
        </authorList>
    </citation>
    <scope>IDENTIFICATION</scope>
    <source>
        <strain evidence="12">isolate 1-1 / race 1 (BBBD)</strain>
    </source>
</reference>
<evidence type="ECO:0000313" key="11">
    <source>
        <dbReference type="EMBL" id="OAV97429.1"/>
    </source>
</evidence>
<feature type="signal peptide" evidence="9">
    <location>
        <begin position="1"/>
        <end position="37"/>
    </location>
</feature>
<dbReference type="GO" id="GO:0046872">
    <property type="term" value="F:metal ion binding"/>
    <property type="evidence" value="ECO:0007669"/>
    <property type="project" value="UniProtKB-KW"/>
</dbReference>
<dbReference type="VEuPathDB" id="FungiDB:PTTG_00157"/>
<protein>
    <recommendedName>
        <fullName evidence="7">Peptide hydrolase</fullName>
        <ecNumber evidence="7">3.4.-.-</ecNumber>
    </recommendedName>
</protein>
<evidence type="ECO:0000256" key="6">
    <source>
        <dbReference type="ARBA" id="ARBA00022833"/>
    </source>
</evidence>
<dbReference type="GO" id="GO:0006508">
    <property type="term" value="P:proteolysis"/>
    <property type="evidence" value="ECO:0007669"/>
    <property type="project" value="UniProtKB-KW"/>
</dbReference>
<keyword evidence="5 7" id="KW-0378">Hydrolase</keyword>
<keyword evidence="13" id="KW-1185">Reference proteome</keyword>
<dbReference type="InterPro" id="IPR007484">
    <property type="entry name" value="Peptidase_M28"/>
</dbReference>
<dbReference type="Gene3D" id="3.40.630.10">
    <property type="entry name" value="Zn peptidases"/>
    <property type="match status" value="1"/>
</dbReference>
<dbReference type="PANTHER" id="PTHR12147">
    <property type="entry name" value="METALLOPEPTIDASE M28 FAMILY MEMBER"/>
    <property type="match status" value="1"/>
</dbReference>
<feature type="region of interest" description="Disordered" evidence="8">
    <location>
        <begin position="127"/>
        <end position="149"/>
    </location>
</feature>
<reference evidence="11" key="2">
    <citation type="submission" date="2016-05" db="EMBL/GenBank/DDBJ databases">
        <title>Comparative analysis highlights variable genome content of wheat rusts and divergence of the mating loci.</title>
        <authorList>
            <person name="Cuomo C.A."/>
            <person name="Bakkeren G."/>
            <person name="Szabo L."/>
            <person name="Khalil H."/>
            <person name="Joly D."/>
            <person name="Goldberg J."/>
            <person name="Young S."/>
            <person name="Zeng Q."/>
            <person name="Fellers J."/>
        </authorList>
    </citation>
    <scope>NUCLEOTIDE SEQUENCE [LARGE SCALE GENOMIC DNA]</scope>
    <source>
        <strain evidence="11">1-1 BBBD Race 1</strain>
    </source>
</reference>
<sequence>MTSCPVLSRSTGTGRGNKIRMKTTRLLTIFLLQLISATTPLQLSLQPATSSDHRPCATFLGTTADGNHHLFSSNPADCPHAGKPPAIALSYQPLDDGLLYSLAVDRNDHAGKRLLSNLLASLQHTIHPAAPRNPAPGSPSQWVLEPQQPSGVPAPGVRILLDEPEKSSAVLVEVSLGSVGLFLDLLPAEVASVRHPSSPTDSPAPSPLGLQGSKLDERLTRLHYRPQIDQILGLMSADQLLKDIETLGGEGADGGWRTRHSFSEGALLAAHWLKERYQRLGARCQFDHYLPGVAPNLICKLSTLGPPDPHHLNDNDGGRGIESVVLTAHYDSQGSFGSIRAPGVDDNASGCAVLLSIAEILQEEESKNLIRAMATNESPGVGRRIELVFVHFSGTEQGLLGSRSVAEKFRDEAGPEAGRRRAILLLMNVDMISYRVRGEPAQIGLSTLGPSPESLAFIRRVANLWPRRRSAVPRERLCRRGPDLRAHRRRDPEPASLDIVRPILAVLRRSSGG</sequence>
<organism evidence="11">
    <name type="scientific">Puccinia triticina (isolate 1-1 / race 1 (BBBD))</name>
    <name type="common">Brown leaf rust fungus</name>
    <dbReference type="NCBI Taxonomy" id="630390"/>
    <lineage>
        <taxon>Eukaryota</taxon>
        <taxon>Fungi</taxon>
        <taxon>Dikarya</taxon>
        <taxon>Basidiomycota</taxon>
        <taxon>Pucciniomycotina</taxon>
        <taxon>Pucciniomycetes</taxon>
        <taxon>Pucciniales</taxon>
        <taxon>Pucciniaceae</taxon>
        <taxon>Puccinia</taxon>
    </lineage>
</organism>
<evidence type="ECO:0000259" key="10">
    <source>
        <dbReference type="Pfam" id="PF04389"/>
    </source>
</evidence>
<reference evidence="11" key="1">
    <citation type="submission" date="2009-11" db="EMBL/GenBank/DDBJ databases">
        <authorList>
            <consortium name="The Broad Institute Genome Sequencing Platform"/>
            <person name="Ward D."/>
            <person name="Feldgarden M."/>
            <person name="Earl A."/>
            <person name="Young S.K."/>
            <person name="Zeng Q."/>
            <person name="Koehrsen M."/>
            <person name="Alvarado L."/>
            <person name="Berlin A."/>
            <person name="Bochicchio J."/>
            <person name="Borenstein D."/>
            <person name="Chapman S.B."/>
            <person name="Chen Z."/>
            <person name="Engels R."/>
            <person name="Freedman E."/>
            <person name="Gellesch M."/>
            <person name="Goldberg J."/>
            <person name="Griggs A."/>
            <person name="Gujja S."/>
            <person name="Heilman E."/>
            <person name="Heiman D."/>
            <person name="Hepburn T."/>
            <person name="Howarth C."/>
            <person name="Jen D."/>
            <person name="Larson L."/>
            <person name="Lewis B."/>
            <person name="Mehta T."/>
            <person name="Park D."/>
            <person name="Pearson M."/>
            <person name="Roberts A."/>
            <person name="Saif S."/>
            <person name="Shea T."/>
            <person name="Shenoy N."/>
            <person name="Sisk P."/>
            <person name="Stolte C."/>
            <person name="Sykes S."/>
            <person name="Thomson T."/>
            <person name="Walk T."/>
            <person name="White J."/>
            <person name="Yandava C."/>
            <person name="Izard J."/>
            <person name="Baranova O.V."/>
            <person name="Blanton J.M."/>
            <person name="Tanner A.C."/>
            <person name="Dewhirst F.E."/>
            <person name="Haas B."/>
            <person name="Nusbaum C."/>
            <person name="Birren B."/>
        </authorList>
    </citation>
    <scope>NUCLEOTIDE SEQUENCE [LARGE SCALE GENOMIC DNA]</scope>
    <source>
        <strain evidence="11">1-1 BBBD Race 1</strain>
    </source>
</reference>
<dbReference type="EMBL" id="ADAS02000013">
    <property type="protein sequence ID" value="OAV97429.1"/>
    <property type="molecule type" value="Genomic_DNA"/>
</dbReference>
<name>A0A180GYJ3_PUCT1</name>
<dbReference type="Proteomes" id="UP000005240">
    <property type="component" value="Unassembled WGS sequence"/>
</dbReference>
<dbReference type="EnsemblFungi" id="PTTG_00157-t43_2">
    <property type="protein sequence ID" value="PTTG_00157-t43_2-p1"/>
    <property type="gene ID" value="PTTG_00157"/>
</dbReference>
<dbReference type="EC" id="3.4.-.-" evidence="7"/>
<dbReference type="GO" id="GO:0008235">
    <property type="term" value="F:metalloexopeptidase activity"/>
    <property type="evidence" value="ECO:0007669"/>
    <property type="project" value="InterPro"/>
</dbReference>
<keyword evidence="9" id="KW-0732">Signal</keyword>
<dbReference type="Pfam" id="PF04389">
    <property type="entry name" value="Peptidase_M28"/>
    <property type="match status" value="1"/>
</dbReference>
<gene>
    <name evidence="11" type="ORF">PTTG_00157</name>
</gene>
<evidence type="ECO:0000256" key="9">
    <source>
        <dbReference type="SAM" id="SignalP"/>
    </source>
</evidence>
<dbReference type="AlphaFoldDB" id="A0A180GYJ3"/>
<evidence type="ECO:0000256" key="7">
    <source>
        <dbReference type="RuleBase" id="RU361240"/>
    </source>
</evidence>
<evidence type="ECO:0000256" key="2">
    <source>
        <dbReference type="ARBA" id="ARBA00005634"/>
    </source>
</evidence>
<evidence type="ECO:0000256" key="5">
    <source>
        <dbReference type="ARBA" id="ARBA00022801"/>
    </source>
</evidence>